<dbReference type="InterPro" id="IPR029028">
    <property type="entry name" value="Alpha/beta_knot_MTases"/>
</dbReference>
<reference evidence="13" key="1">
    <citation type="journal article" date="2015" name="Proc. Natl. Acad. Sci. U.S.A.">
        <title>Networks of energetic and metabolic interactions define dynamics in microbial communities.</title>
        <authorList>
            <person name="Embree M."/>
            <person name="Liu J.K."/>
            <person name="Al-Bassam M.M."/>
            <person name="Zengler K."/>
        </authorList>
    </citation>
    <scope>NUCLEOTIDE SEQUENCE</scope>
</reference>
<dbReference type="Pfam" id="PF04452">
    <property type="entry name" value="Methyltrans_RNA"/>
    <property type="match status" value="1"/>
</dbReference>
<accession>A0A0W8E6M0</accession>
<dbReference type="Gene3D" id="3.40.1280.10">
    <property type="match status" value="1"/>
</dbReference>
<feature type="domain" description="Ribosomal RNA small subunit methyltransferase E PUA-like" evidence="12">
    <location>
        <begin position="29"/>
        <end position="61"/>
    </location>
</feature>
<evidence type="ECO:0000256" key="1">
    <source>
        <dbReference type="ARBA" id="ARBA00004496"/>
    </source>
</evidence>
<comment type="caution">
    <text evidence="13">The sequence shown here is derived from an EMBL/GenBank/DDBJ whole genome shotgun (WGS) entry which is preliminary data.</text>
</comment>
<evidence type="ECO:0000259" key="12">
    <source>
        <dbReference type="Pfam" id="PF20260"/>
    </source>
</evidence>
<keyword evidence="6 13" id="KW-0489">Methyltransferase</keyword>
<evidence type="ECO:0000256" key="8">
    <source>
        <dbReference type="ARBA" id="ARBA00022691"/>
    </source>
</evidence>
<gene>
    <name evidence="13" type="ORF">ASZ90_018306</name>
</gene>
<dbReference type="NCBIfam" id="TIGR00046">
    <property type="entry name" value="RsmE family RNA methyltransferase"/>
    <property type="match status" value="1"/>
</dbReference>
<dbReference type="EMBL" id="LNQE01001853">
    <property type="protein sequence ID" value="KUG04299.1"/>
    <property type="molecule type" value="Genomic_DNA"/>
</dbReference>
<evidence type="ECO:0000256" key="6">
    <source>
        <dbReference type="ARBA" id="ARBA00022603"/>
    </source>
</evidence>
<dbReference type="PANTHER" id="PTHR30027:SF3">
    <property type="entry name" value="16S RRNA (URACIL(1498)-N(3))-METHYLTRANSFERASE"/>
    <property type="match status" value="1"/>
</dbReference>
<dbReference type="SUPFAM" id="SSF75217">
    <property type="entry name" value="alpha/beta knot"/>
    <property type="match status" value="1"/>
</dbReference>
<dbReference type="AlphaFoldDB" id="A0A0W8E6M0"/>
<evidence type="ECO:0000256" key="2">
    <source>
        <dbReference type="ARBA" id="ARBA00005528"/>
    </source>
</evidence>
<dbReference type="InterPro" id="IPR006700">
    <property type="entry name" value="RsmE"/>
</dbReference>
<keyword evidence="7 13" id="KW-0808">Transferase</keyword>
<dbReference type="NCBIfam" id="NF008692">
    <property type="entry name" value="PRK11713.1-5"/>
    <property type="match status" value="1"/>
</dbReference>
<feature type="domain" description="Ribosomal RNA small subunit methyltransferase E methyltransferase" evidence="11">
    <location>
        <begin position="88"/>
        <end position="253"/>
    </location>
</feature>
<keyword evidence="8" id="KW-0949">S-adenosyl-L-methionine</keyword>
<dbReference type="CDD" id="cd18084">
    <property type="entry name" value="RsmE-like"/>
    <property type="match status" value="1"/>
</dbReference>
<dbReference type="GO" id="GO:0070042">
    <property type="term" value="F:rRNA (uridine-N3-)-methyltransferase activity"/>
    <property type="evidence" value="ECO:0007669"/>
    <property type="project" value="TreeGrafter"/>
</dbReference>
<dbReference type="Pfam" id="PF20260">
    <property type="entry name" value="PUA_4"/>
    <property type="match status" value="1"/>
</dbReference>
<evidence type="ECO:0000256" key="9">
    <source>
        <dbReference type="ARBA" id="ARBA00025699"/>
    </source>
</evidence>
<dbReference type="GO" id="GO:0070475">
    <property type="term" value="P:rRNA base methylation"/>
    <property type="evidence" value="ECO:0007669"/>
    <property type="project" value="TreeGrafter"/>
</dbReference>
<proteinExistence type="inferred from homology"/>
<evidence type="ECO:0000256" key="3">
    <source>
        <dbReference type="ARBA" id="ARBA00012328"/>
    </source>
</evidence>
<dbReference type="EC" id="2.1.1.193" evidence="3"/>
<comment type="similarity">
    <text evidence="2">Belongs to the RNA methyltransferase RsmE family.</text>
</comment>
<dbReference type="InterPro" id="IPR046886">
    <property type="entry name" value="RsmE_MTase_dom"/>
</dbReference>
<keyword evidence="4" id="KW-0963">Cytoplasm</keyword>
<evidence type="ECO:0000256" key="4">
    <source>
        <dbReference type="ARBA" id="ARBA00022490"/>
    </source>
</evidence>
<dbReference type="SUPFAM" id="SSF88697">
    <property type="entry name" value="PUA domain-like"/>
    <property type="match status" value="1"/>
</dbReference>
<name>A0A0W8E6M0_9ZZZZ</name>
<protein>
    <recommendedName>
        <fullName evidence="3">16S rRNA (uracil(1498)-N(3))-methyltransferase</fullName>
        <ecNumber evidence="3">2.1.1.193</ecNumber>
    </recommendedName>
</protein>
<comment type="catalytic activity">
    <reaction evidence="10">
        <text>uridine(1498) in 16S rRNA + S-adenosyl-L-methionine = N(3)-methyluridine(1498) in 16S rRNA + S-adenosyl-L-homocysteine + H(+)</text>
        <dbReference type="Rhea" id="RHEA:42920"/>
        <dbReference type="Rhea" id="RHEA-COMP:10283"/>
        <dbReference type="Rhea" id="RHEA-COMP:10284"/>
        <dbReference type="ChEBI" id="CHEBI:15378"/>
        <dbReference type="ChEBI" id="CHEBI:57856"/>
        <dbReference type="ChEBI" id="CHEBI:59789"/>
        <dbReference type="ChEBI" id="CHEBI:65315"/>
        <dbReference type="ChEBI" id="CHEBI:74502"/>
        <dbReference type="EC" id="2.1.1.193"/>
    </reaction>
</comment>
<dbReference type="InterPro" id="IPR029026">
    <property type="entry name" value="tRNA_m1G_MTases_N"/>
</dbReference>
<dbReference type="PANTHER" id="PTHR30027">
    <property type="entry name" value="RIBOSOMAL RNA SMALL SUBUNIT METHYLTRANSFERASE E"/>
    <property type="match status" value="1"/>
</dbReference>
<evidence type="ECO:0000256" key="7">
    <source>
        <dbReference type="ARBA" id="ARBA00022679"/>
    </source>
</evidence>
<dbReference type="InterPro" id="IPR015947">
    <property type="entry name" value="PUA-like_sf"/>
</dbReference>
<dbReference type="GO" id="GO:0005737">
    <property type="term" value="C:cytoplasm"/>
    <property type="evidence" value="ECO:0007669"/>
    <property type="project" value="UniProtKB-SubCell"/>
</dbReference>
<organism evidence="13">
    <name type="scientific">hydrocarbon metagenome</name>
    <dbReference type="NCBI Taxonomy" id="938273"/>
    <lineage>
        <taxon>unclassified sequences</taxon>
        <taxon>metagenomes</taxon>
        <taxon>ecological metagenomes</taxon>
    </lineage>
</organism>
<dbReference type="PIRSF" id="PIRSF015601">
    <property type="entry name" value="MTase_slr0722"/>
    <property type="match status" value="1"/>
</dbReference>
<evidence type="ECO:0000313" key="13">
    <source>
        <dbReference type="EMBL" id="KUG04299.1"/>
    </source>
</evidence>
<sequence>MKTTRMERVFKMHRFFVSADDIRGDIAYIDKQEARHIKKVLRLKAGDEVILFDGSGQEYRALLMESGNNVLSARITEISIKEDSPDISLCLVQGIAKGDKMDNIIQKATEIGAAVIYPLSSERTIVRLQGDNAVKKVSRWQHIAREACKQCRRNVVPLIKPVMEIDQVCQEIGEFPALMLYENEQNNRLRQVLNSIKETVLANGKIFLIVGPEGGFSEVEVEKARIQGVKIASLGPRILRTETAGIAASSIIMYEYDLM</sequence>
<comment type="function">
    <text evidence="9">Specifically methylates the N3 position of the uracil ring of uridine 1498 (m3U1498) in 16S rRNA. Acts on the fully assembled 30S ribosomal subunit.</text>
</comment>
<evidence type="ECO:0000256" key="5">
    <source>
        <dbReference type="ARBA" id="ARBA00022552"/>
    </source>
</evidence>
<keyword evidence="5" id="KW-0698">rRNA processing</keyword>
<comment type="subcellular location">
    <subcellularLocation>
        <location evidence="1">Cytoplasm</location>
    </subcellularLocation>
</comment>
<evidence type="ECO:0000259" key="11">
    <source>
        <dbReference type="Pfam" id="PF04452"/>
    </source>
</evidence>
<evidence type="ECO:0000256" key="10">
    <source>
        <dbReference type="ARBA" id="ARBA00047944"/>
    </source>
</evidence>
<dbReference type="InterPro" id="IPR046887">
    <property type="entry name" value="RsmE_PUA-like"/>
</dbReference>